<protein>
    <recommendedName>
        <fullName evidence="3">C2H2-type domain-containing protein</fullName>
    </recommendedName>
</protein>
<dbReference type="PROSITE" id="PS50157">
    <property type="entry name" value="ZINC_FINGER_C2H2_2"/>
    <property type="match status" value="1"/>
</dbReference>
<feature type="compositionally biased region" description="Polar residues" evidence="2">
    <location>
        <begin position="302"/>
        <end position="317"/>
    </location>
</feature>
<keyword evidence="5" id="KW-1185">Reference proteome</keyword>
<sequence>MTSTFSHEAMFSLTTPPASELEFDEVEKNAIASCSPTINGFCYPSPAPSHSPQPLRALSTESLGLHDDLADMSYPDSQQAEQSYLFSSYGTSEPSFLPVSAMSEQDLPPFTTSSYPPVSQQAAWLPYTTTYAQPAMANYENPASQYPPFETTMGQSYANVIPPTPQDITQATFDFNSVPRLASNGHHLSASPAFSHQSSQHSSLTSLSRSPSPTLYSMTTSSTAAPSRSTLRSNSTSSNSSLHSYGIPVADPASAPQPAWRCAYPGCTSKATFTRGCDLRKHYNRHSKHLFCRVDGCPQSQSAAASRSTDGTLSGGFSSKKDRARHEAKHNPGIKCEWTGPHGEECGRIFSRMDNMKDHVRRIHRKQEQKR</sequence>
<reference evidence="4 5" key="1">
    <citation type="submission" date="2015-06" db="EMBL/GenBank/DDBJ databases">
        <title>Draft genome of the ant-associated black yeast Phialophora attae CBS 131958.</title>
        <authorList>
            <person name="Moreno L.F."/>
            <person name="Stielow B.J."/>
            <person name="de Hoog S."/>
            <person name="Vicente V.A."/>
            <person name="Weiss V.A."/>
            <person name="de Vries M."/>
            <person name="Cruz L.M."/>
            <person name="Souza E.M."/>
        </authorList>
    </citation>
    <scope>NUCLEOTIDE SEQUENCE [LARGE SCALE GENOMIC DNA]</scope>
    <source>
        <strain evidence="4 5">CBS 131958</strain>
    </source>
</reference>
<dbReference type="Proteomes" id="UP000038010">
    <property type="component" value="Unassembled WGS sequence"/>
</dbReference>
<evidence type="ECO:0000313" key="4">
    <source>
        <dbReference type="EMBL" id="KPI40837.1"/>
    </source>
</evidence>
<dbReference type="SMART" id="SM00355">
    <property type="entry name" value="ZnF_C2H2"/>
    <property type="match status" value="3"/>
</dbReference>
<dbReference type="VEuPathDB" id="FungiDB:AB675_10632"/>
<keyword evidence="1" id="KW-0862">Zinc</keyword>
<evidence type="ECO:0000313" key="5">
    <source>
        <dbReference type="Proteomes" id="UP000038010"/>
    </source>
</evidence>
<accession>A0A0N1HAG7</accession>
<organism evidence="4 5">
    <name type="scientific">Cyphellophora attinorum</name>
    <dbReference type="NCBI Taxonomy" id="1664694"/>
    <lineage>
        <taxon>Eukaryota</taxon>
        <taxon>Fungi</taxon>
        <taxon>Dikarya</taxon>
        <taxon>Ascomycota</taxon>
        <taxon>Pezizomycotina</taxon>
        <taxon>Eurotiomycetes</taxon>
        <taxon>Chaetothyriomycetidae</taxon>
        <taxon>Chaetothyriales</taxon>
        <taxon>Cyphellophoraceae</taxon>
        <taxon>Cyphellophora</taxon>
    </lineage>
</organism>
<feature type="domain" description="C2H2-type" evidence="3">
    <location>
        <begin position="334"/>
        <end position="369"/>
    </location>
</feature>
<dbReference type="InterPro" id="IPR013087">
    <property type="entry name" value="Znf_C2H2_type"/>
</dbReference>
<feature type="region of interest" description="Disordered" evidence="2">
    <location>
        <begin position="188"/>
        <end position="243"/>
    </location>
</feature>
<proteinExistence type="predicted"/>
<dbReference type="GO" id="GO:0008270">
    <property type="term" value="F:zinc ion binding"/>
    <property type="evidence" value="ECO:0007669"/>
    <property type="project" value="UniProtKB-KW"/>
</dbReference>
<dbReference type="STRING" id="1664694.A0A0N1HAG7"/>
<evidence type="ECO:0000256" key="2">
    <source>
        <dbReference type="SAM" id="MobiDB-lite"/>
    </source>
</evidence>
<keyword evidence="1" id="KW-0863">Zinc-finger</keyword>
<comment type="caution">
    <text evidence="4">The sequence shown here is derived from an EMBL/GenBank/DDBJ whole genome shotgun (WGS) entry which is preliminary data.</text>
</comment>
<dbReference type="RefSeq" id="XP_018000800.1">
    <property type="nucleotide sequence ID" value="XM_018139418.1"/>
</dbReference>
<dbReference type="EMBL" id="LFJN01000011">
    <property type="protein sequence ID" value="KPI40837.1"/>
    <property type="molecule type" value="Genomic_DNA"/>
</dbReference>
<keyword evidence="1" id="KW-0479">Metal-binding</keyword>
<dbReference type="OrthoDB" id="654211at2759"/>
<gene>
    <name evidence="4" type="ORF">AB675_10632</name>
</gene>
<evidence type="ECO:0000259" key="3">
    <source>
        <dbReference type="PROSITE" id="PS50157"/>
    </source>
</evidence>
<feature type="region of interest" description="Disordered" evidence="2">
    <location>
        <begin position="302"/>
        <end position="334"/>
    </location>
</feature>
<evidence type="ECO:0000256" key="1">
    <source>
        <dbReference type="PROSITE-ProRule" id="PRU00042"/>
    </source>
</evidence>
<dbReference type="AlphaFoldDB" id="A0A0N1HAG7"/>
<feature type="compositionally biased region" description="Low complexity" evidence="2">
    <location>
        <begin position="188"/>
        <end position="242"/>
    </location>
</feature>
<dbReference type="GeneID" id="28731298"/>
<name>A0A0N1HAG7_9EURO</name>